<dbReference type="GO" id="GO:0005634">
    <property type="term" value="C:nucleus"/>
    <property type="evidence" value="ECO:0007669"/>
    <property type="project" value="TreeGrafter"/>
</dbReference>
<dbReference type="GO" id="GO:0010427">
    <property type="term" value="F:abscisic acid binding"/>
    <property type="evidence" value="ECO:0007669"/>
    <property type="project" value="InterPro"/>
</dbReference>
<gene>
    <name evidence="5" type="ORF">SAY86_007611</name>
</gene>
<dbReference type="GO" id="GO:0005737">
    <property type="term" value="C:cytoplasm"/>
    <property type="evidence" value="ECO:0007669"/>
    <property type="project" value="TreeGrafter"/>
</dbReference>
<dbReference type="PRINTS" id="PR00634">
    <property type="entry name" value="BETALLERGEN"/>
</dbReference>
<organism evidence="5 6">
    <name type="scientific">Trapa natans</name>
    <name type="common">Water chestnut</name>
    <dbReference type="NCBI Taxonomy" id="22666"/>
    <lineage>
        <taxon>Eukaryota</taxon>
        <taxon>Viridiplantae</taxon>
        <taxon>Streptophyta</taxon>
        <taxon>Embryophyta</taxon>
        <taxon>Tracheophyta</taxon>
        <taxon>Spermatophyta</taxon>
        <taxon>Magnoliopsida</taxon>
        <taxon>eudicotyledons</taxon>
        <taxon>Gunneridae</taxon>
        <taxon>Pentapetalae</taxon>
        <taxon>rosids</taxon>
        <taxon>malvids</taxon>
        <taxon>Myrtales</taxon>
        <taxon>Lythraceae</taxon>
        <taxon>Trapa</taxon>
    </lineage>
</organism>
<dbReference type="CDD" id="cd07816">
    <property type="entry name" value="Bet_v1-like"/>
    <property type="match status" value="1"/>
</dbReference>
<dbReference type="Proteomes" id="UP001346149">
    <property type="component" value="Unassembled WGS sequence"/>
</dbReference>
<dbReference type="GO" id="GO:0009738">
    <property type="term" value="P:abscisic acid-activated signaling pathway"/>
    <property type="evidence" value="ECO:0007669"/>
    <property type="project" value="InterPro"/>
</dbReference>
<evidence type="ECO:0000313" key="5">
    <source>
        <dbReference type="EMBL" id="KAK4783237.1"/>
    </source>
</evidence>
<dbReference type="GO" id="GO:0006952">
    <property type="term" value="P:defense response"/>
    <property type="evidence" value="ECO:0007669"/>
    <property type="project" value="UniProtKB-KW"/>
</dbReference>
<feature type="domain" description="Bet v I/Major latex protein" evidence="4">
    <location>
        <begin position="8"/>
        <end position="153"/>
    </location>
</feature>
<dbReference type="GO" id="GO:0038023">
    <property type="term" value="F:signaling receptor activity"/>
    <property type="evidence" value="ECO:0007669"/>
    <property type="project" value="InterPro"/>
</dbReference>
<evidence type="ECO:0000256" key="2">
    <source>
        <dbReference type="ARBA" id="ARBA00022821"/>
    </source>
</evidence>
<dbReference type="SUPFAM" id="SSF55961">
    <property type="entry name" value="Bet v1-like"/>
    <property type="match status" value="1"/>
</dbReference>
<evidence type="ECO:0000256" key="3">
    <source>
        <dbReference type="ARBA" id="ARBA00023265"/>
    </source>
</evidence>
<dbReference type="InterPro" id="IPR024949">
    <property type="entry name" value="Bet_v_I_allergen"/>
</dbReference>
<keyword evidence="3" id="KW-0568">Pathogenesis-related protein</keyword>
<comment type="similarity">
    <text evidence="1">Belongs to the BetVI family.</text>
</comment>
<comment type="caution">
    <text evidence="5">The sequence shown here is derived from an EMBL/GenBank/DDBJ whole genome shotgun (WGS) entry which is preliminary data.</text>
</comment>
<keyword evidence="2" id="KW-0611">Plant defense</keyword>
<proteinExistence type="inferred from homology"/>
<dbReference type="InterPro" id="IPR000916">
    <property type="entry name" value="Bet_v_I/MLP"/>
</dbReference>
<dbReference type="InterPro" id="IPR023393">
    <property type="entry name" value="START-like_dom_sf"/>
</dbReference>
<reference evidence="5 6" key="1">
    <citation type="journal article" date="2023" name="Hortic Res">
        <title>Pangenome of water caltrop reveals structural variations and asymmetric subgenome divergence after allopolyploidization.</title>
        <authorList>
            <person name="Zhang X."/>
            <person name="Chen Y."/>
            <person name="Wang L."/>
            <person name="Yuan Y."/>
            <person name="Fang M."/>
            <person name="Shi L."/>
            <person name="Lu R."/>
            <person name="Comes H.P."/>
            <person name="Ma Y."/>
            <person name="Chen Y."/>
            <person name="Huang G."/>
            <person name="Zhou Y."/>
            <person name="Zheng Z."/>
            <person name="Qiu Y."/>
        </authorList>
    </citation>
    <scope>NUCLEOTIDE SEQUENCE [LARGE SCALE GENOMIC DNA]</scope>
    <source>
        <strain evidence="5">F231</strain>
    </source>
</reference>
<accession>A0AAN7LB77</accession>
<protein>
    <recommendedName>
        <fullName evidence="4">Bet v I/Major latex protein domain-containing protein</fullName>
    </recommendedName>
</protein>
<sequence length="155" mass="17633">MGVVTKDIELISTVPPAKMFQAFCLDTDELFPKVLPQAFKSIELVEGDGGAGSIKHITFAETERFKHSKHRVDFLDKEKFEYHYSWIEGDALLNIFEKVSYEIKFEAHHGGSVCKIKVKFFVVGDVQLDENELEEGKEKFVGLFRAVEGYVLTNP</sequence>
<dbReference type="AlphaFoldDB" id="A0AAN7LB77"/>
<evidence type="ECO:0000256" key="1">
    <source>
        <dbReference type="ARBA" id="ARBA00009744"/>
    </source>
</evidence>
<dbReference type="FunFam" id="3.30.530.20:FF:000007">
    <property type="entry name" value="Major pollen allergen Bet v 1-A"/>
    <property type="match status" value="1"/>
</dbReference>
<name>A0AAN7LB77_TRANT</name>
<evidence type="ECO:0000259" key="4">
    <source>
        <dbReference type="Pfam" id="PF00407"/>
    </source>
</evidence>
<evidence type="ECO:0000313" key="6">
    <source>
        <dbReference type="Proteomes" id="UP001346149"/>
    </source>
</evidence>
<dbReference type="InterPro" id="IPR050279">
    <property type="entry name" value="Plant_def-hormone_signal"/>
</dbReference>
<dbReference type="EMBL" id="JAXQNO010000015">
    <property type="protein sequence ID" value="KAK4783237.1"/>
    <property type="molecule type" value="Genomic_DNA"/>
</dbReference>
<dbReference type="GO" id="GO:0004864">
    <property type="term" value="F:protein phosphatase inhibitor activity"/>
    <property type="evidence" value="ECO:0007669"/>
    <property type="project" value="InterPro"/>
</dbReference>
<dbReference type="Pfam" id="PF00407">
    <property type="entry name" value="Bet_v_1"/>
    <property type="match status" value="1"/>
</dbReference>
<dbReference type="Gene3D" id="3.30.530.20">
    <property type="match status" value="1"/>
</dbReference>
<dbReference type="PANTHER" id="PTHR31213:SF55">
    <property type="entry name" value="STRESS-INDUCED PROTEIN SAM22"/>
    <property type="match status" value="1"/>
</dbReference>
<keyword evidence="6" id="KW-1185">Reference proteome</keyword>
<dbReference type="PANTHER" id="PTHR31213">
    <property type="entry name" value="OS08G0374000 PROTEIN-RELATED"/>
    <property type="match status" value="1"/>
</dbReference>